<dbReference type="EMBL" id="DRGN01000244">
    <property type="protein sequence ID" value="HEU01951.1"/>
    <property type="molecule type" value="Genomic_DNA"/>
</dbReference>
<protein>
    <submittedName>
        <fullName evidence="2">ATP-binding protein</fullName>
    </submittedName>
</protein>
<keyword evidence="2" id="KW-0547">Nucleotide-binding</keyword>
<keyword evidence="2" id="KW-0067">ATP-binding</keyword>
<organism evidence="2 3">
    <name type="scientific">Aurantimonas coralicida</name>
    <dbReference type="NCBI Taxonomy" id="182270"/>
    <lineage>
        <taxon>Bacteria</taxon>
        <taxon>Pseudomonadati</taxon>
        <taxon>Pseudomonadota</taxon>
        <taxon>Alphaproteobacteria</taxon>
        <taxon>Hyphomicrobiales</taxon>
        <taxon>Aurantimonadaceae</taxon>
        <taxon>Aurantimonas</taxon>
    </lineage>
</organism>
<comment type="caution">
    <text evidence="2">The sequence shown here is derived from an EMBL/GenBank/DDBJ whole genome shotgun (WGS) entry which is preliminary data.</text>
</comment>
<dbReference type="Proteomes" id="UP000885680">
    <property type="component" value="Unassembled WGS sequence"/>
</dbReference>
<gene>
    <name evidence="2" type="ORF">ENH89_16805</name>
</gene>
<sequence length="617" mass="68747">MTDGIYRQPASALRELISNAWDADAQNVTILTDAPRFSRIYVRDDGAGMSHRTLARLMHNIGGSAKRRDEGQELGLASDEDPELTPGGRKIIGKIGIGLFSVSQLARRFELITKTKGSDYRLIAEIRLHQYSEDSDVPAENDDEFIAGDVYIRREQTTDLNAHGTDIIMDDIKPRVRDILRSADRWQAVAERDEAFAQGDLDTWASLRVEKPVYHAGYAGMNVAASAVTTLAVPSNLPWTSDTAPEARMARLIEAVEGEFTRRDRPDLANTLDSYLEMIWSLGLSAPVPYVDCHPFDLTGKENIKFYWITPGRGRGHELKVAENTTVRKAAKEQIEGAPALREGLDPVGSFNVDIDGLTLKRPIRFQHRQSDPRGLEHAVMFIGEFCPDLASVASVQRGGGLGLEGYLFWTGRVVPKENNGVLVRIRGASGALFDPTFFKYQVSEQTRLRQITSEIFVQKGLDAALNIDRESFNFAHPHVQLTTMWLHNALRQLTNRLKDIGQRLRQSRQGADATQQQGAVIERAEKVWRSRQGSSSPPPDVRFTRDPDEINRYRSQGSMVFSPIQSQSRTTSDAAREAQVSALVKVLAAYGLLEDRTYAEQQEIINAIIDIFGGSA</sequence>
<dbReference type="Gene3D" id="3.30.565.10">
    <property type="entry name" value="Histidine kinase-like ATPase, C-terminal domain"/>
    <property type="match status" value="1"/>
</dbReference>
<dbReference type="Pfam" id="PF13589">
    <property type="entry name" value="HATPase_c_3"/>
    <property type="match status" value="1"/>
</dbReference>
<dbReference type="GO" id="GO:0005524">
    <property type="term" value="F:ATP binding"/>
    <property type="evidence" value="ECO:0007669"/>
    <property type="project" value="UniProtKB-KW"/>
</dbReference>
<proteinExistence type="predicted"/>
<evidence type="ECO:0000313" key="2">
    <source>
        <dbReference type="EMBL" id="HEU01951.1"/>
    </source>
</evidence>
<feature type="region of interest" description="Disordered" evidence="1">
    <location>
        <begin position="528"/>
        <end position="547"/>
    </location>
</feature>
<name>A0A9C9TIN4_9HYPH</name>
<evidence type="ECO:0000256" key="1">
    <source>
        <dbReference type="SAM" id="MobiDB-lite"/>
    </source>
</evidence>
<evidence type="ECO:0000313" key="3">
    <source>
        <dbReference type="Proteomes" id="UP000885680"/>
    </source>
</evidence>
<reference evidence="2" key="1">
    <citation type="journal article" date="2020" name="mSystems">
        <title>Genome- and Community-Level Interaction Insights into Carbon Utilization and Element Cycling Functions of Hydrothermarchaeota in Hydrothermal Sediment.</title>
        <authorList>
            <person name="Zhou Z."/>
            <person name="Liu Y."/>
            <person name="Xu W."/>
            <person name="Pan J."/>
            <person name="Luo Z.H."/>
            <person name="Li M."/>
        </authorList>
    </citation>
    <scope>NUCLEOTIDE SEQUENCE</scope>
    <source>
        <strain evidence="2">HyVt-347</strain>
    </source>
</reference>
<dbReference type="InterPro" id="IPR036890">
    <property type="entry name" value="HATPase_C_sf"/>
</dbReference>
<dbReference type="AlphaFoldDB" id="A0A9C9TIN4"/>
<dbReference type="SUPFAM" id="SSF55874">
    <property type="entry name" value="ATPase domain of HSP90 chaperone/DNA topoisomerase II/histidine kinase"/>
    <property type="match status" value="1"/>
</dbReference>
<accession>A0A9C9TIN4</accession>